<reference evidence="1" key="1">
    <citation type="submission" date="2019-02" db="EMBL/GenBank/DDBJ databases">
        <authorList>
            <person name="Gruber-Vodicka R. H."/>
            <person name="Seah K. B. B."/>
        </authorList>
    </citation>
    <scope>NUCLEOTIDE SEQUENCE</scope>
    <source>
        <strain evidence="1">BECK_SA2B12</strain>
    </source>
</reference>
<name>A0A450VPR5_9GAMM</name>
<organism evidence="1">
    <name type="scientific">Candidatus Kentrum eta</name>
    <dbReference type="NCBI Taxonomy" id="2126337"/>
    <lineage>
        <taxon>Bacteria</taxon>
        <taxon>Pseudomonadati</taxon>
        <taxon>Pseudomonadota</taxon>
        <taxon>Gammaproteobacteria</taxon>
        <taxon>Candidatus Kentrum</taxon>
    </lineage>
</organism>
<evidence type="ECO:0000313" key="1">
    <source>
        <dbReference type="EMBL" id="VFK06783.1"/>
    </source>
</evidence>
<dbReference type="EMBL" id="CAADFJ010000373">
    <property type="protein sequence ID" value="VFK06783.1"/>
    <property type="molecule type" value="Genomic_DNA"/>
</dbReference>
<gene>
    <name evidence="1" type="ORF">BECKH772C_GA0070978_103734</name>
</gene>
<proteinExistence type="predicted"/>
<dbReference type="AlphaFoldDB" id="A0A450VPR5"/>
<accession>A0A450VPR5</accession>
<protein>
    <submittedName>
        <fullName evidence="1">Uncharacterized protein</fullName>
    </submittedName>
</protein>
<sequence>MGVFDSVSDYPIGFGIGDGPFGYGKGRAQNARLISLPQIG</sequence>